<keyword evidence="1" id="KW-1133">Transmembrane helix</keyword>
<dbReference type="Gramene" id="PRQ49411">
    <property type="protein sequence ID" value="PRQ49411"/>
    <property type="gene ID" value="RchiOBHm_Chr2g0121631"/>
</dbReference>
<evidence type="ECO:0000313" key="3">
    <source>
        <dbReference type="Proteomes" id="UP000238479"/>
    </source>
</evidence>
<dbReference type="AlphaFoldDB" id="A0A2P6RSP0"/>
<keyword evidence="1" id="KW-0812">Transmembrane</keyword>
<accession>A0A2P6RSP0</accession>
<feature type="transmembrane region" description="Helical" evidence="1">
    <location>
        <begin position="67"/>
        <end position="89"/>
    </location>
</feature>
<comment type="caution">
    <text evidence="2">The sequence shown here is derived from an EMBL/GenBank/DDBJ whole genome shotgun (WGS) entry which is preliminary data.</text>
</comment>
<reference evidence="2 3" key="1">
    <citation type="journal article" date="2018" name="Nat. Genet.">
        <title>The Rosa genome provides new insights in the design of modern roses.</title>
        <authorList>
            <person name="Bendahmane M."/>
        </authorList>
    </citation>
    <scope>NUCLEOTIDE SEQUENCE [LARGE SCALE GENOMIC DNA]</scope>
    <source>
        <strain evidence="3">cv. Old Blush</strain>
    </source>
</reference>
<keyword evidence="3" id="KW-1185">Reference proteome</keyword>
<name>A0A2P6RSP0_ROSCH</name>
<organism evidence="2 3">
    <name type="scientific">Rosa chinensis</name>
    <name type="common">China rose</name>
    <dbReference type="NCBI Taxonomy" id="74649"/>
    <lineage>
        <taxon>Eukaryota</taxon>
        <taxon>Viridiplantae</taxon>
        <taxon>Streptophyta</taxon>
        <taxon>Embryophyta</taxon>
        <taxon>Tracheophyta</taxon>
        <taxon>Spermatophyta</taxon>
        <taxon>Magnoliopsida</taxon>
        <taxon>eudicotyledons</taxon>
        <taxon>Gunneridae</taxon>
        <taxon>Pentapetalae</taxon>
        <taxon>rosids</taxon>
        <taxon>fabids</taxon>
        <taxon>Rosales</taxon>
        <taxon>Rosaceae</taxon>
        <taxon>Rosoideae</taxon>
        <taxon>Rosoideae incertae sedis</taxon>
        <taxon>Rosa</taxon>
    </lineage>
</organism>
<protein>
    <submittedName>
        <fullName evidence="2">Uncharacterized protein</fullName>
    </submittedName>
</protein>
<dbReference type="EMBL" id="PDCK01000040">
    <property type="protein sequence ID" value="PRQ49411.1"/>
    <property type="molecule type" value="Genomic_DNA"/>
</dbReference>
<evidence type="ECO:0000313" key="2">
    <source>
        <dbReference type="EMBL" id="PRQ49411.1"/>
    </source>
</evidence>
<dbReference type="Proteomes" id="UP000238479">
    <property type="component" value="Chromosome 2"/>
</dbReference>
<evidence type="ECO:0000256" key="1">
    <source>
        <dbReference type="SAM" id="Phobius"/>
    </source>
</evidence>
<keyword evidence="1" id="KW-0472">Membrane</keyword>
<sequence length="99" mass="11362">MGFNISVLMSDDHVYAFSLRLKLNSACDVVYNLNSLKAFPQYVRGDCLSYPLYNTVSSYHRKISLTIYYLGLGLIILENIDVSLVYRYIDFANDFVWAG</sequence>
<proteinExistence type="predicted"/>
<gene>
    <name evidence="2" type="ORF">RchiOBHm_Chr2g0121631</name>
</gene>